<feature type="domain" description="Glycosyltransferase 2-like" evidence="1">
    <location>
        <begin position="8"/>
        <end position="120"/>
    </location>
</feature>
<accession>A0A0G1RIA3</accession>
<organism evidence="2 3">
    <name type="scientific">Candidatus Amesbacteria bacterium GW2011_GWA2_47_11</name>
    <dbReference type="NCBI Taxonomy" id="1618357"/>
    <lineage>
        <taxon>Bacteria</taxon>
        <taxon>Candidatus Amesiibacteriota</taxon>
    </lineage>
</organism>
<evidence type="ECO:0000313" key="3">
    <source>
        <dbReference type="Proteomes" id="UP000034607"/>
    </source>
</evidence>
<dbReference type="AlphaFoldDB" id="A0A0G1RIA3"/>
<dbReference type="CDD" id="cd04186">
    <property type="entry name" value="GT_2_like_c"/>
    <property type="match status" value="1"/>
</dbReference>
<evidence type="ECO:0000259" key="1">
    <source>
        <dbReference type="Pfam" id="PF00535"/>
    </source>
</evidence>
<dbReference type="InterPro" id="IPR001173">
    <property type="entry name" value="Glyco_trans_2-like"/>
</dbReference>
<sequence>MSTQLLISVVIVNWNVADSLVRCLNSVFAADYPNLEVIVIDNASQDTSVKLVKTRFPKAKLIINSKNLGFPKAVNQGLAAAKGDYLLVTNPDVKLPENFFNQALSFAKSHPLLGILGPKFLDPDGTPQGSVFPEPSVVNTFREYWLGQTGLTQKYTPQTSVPLPVNAVSGACMFLPKSTITRIGKFTECIFMYYEDLDYCRRVRAASLEVIFHPGITVIHEHGRSTEKSNQEKYRNFVESVIYPFRKLVKNPNQAQSVERFRTESGIWYNGWLKNTLITGTIWTSQKWRAIFHR</sequence>
<name>A0A0G1RIA3_9BACT</name>
<dbReference type="InterPro" id="IPR029044">
    <property type="entry name" value="Nucleotide-diphossugar_trans"/>
</dbReference>
<dbReference type="PANTHER" id="PTHR43179">
    <property type="entry name" value="RHAMNOSYLTRANSFERASE WBBL"/>
    <property type="match status" value="1"/>
</dbReference>
<dbReference type="Gene3D" id="3.90.550.10">
    <property type="entry name" value="Spore Coat Polysaccharide Biosynthesis Protein SpsA, Chain A"/>
    <property type="match status" value="1"/>
</dbReference>
<dbReference type="EMBL" id="LCNM01000003">
    <property type="protein sequence ID" value="KKU56797.1"/>
    <property type="molecule type" value="Genomic_DNA"/>
</dbReference>
<comment type="caution">
    <text evidence="2">The sequence shown here is derived from an EMBL/GenBank/DDBJ whole genome shotgun (WGS) entry which is preliminary data.</text>
</comment>
<protein>
    <recommendedName>
        <fullName evidence="1">Glycosyltransferase 2-like domain-containing protein</fullName>
    </recommendedName>
</protein>
<reference evidence="2 3" key="1">
    <citation type="journal article" date="2015" name="Nature">
        <title>rRNA introns, odd ribosomes, and small enigmatic genomes across a large radiation of phyla.</title>
        <authorList>
            <person name="Brown C.T."/>
            <person name="Hug L.A."/>
            <person name="Thomas B.C."/>
            <person name="Sharon I."/>
            <person name="Castelle C.J."/>
            <person name="Singh A."/>
            <person name="Wilkins M.J."/>
            <person name="Williams K.H."/>
            <person name="Banfield J.F."/>
        </authorList>
    </citation>
    <scope>NUCLEOTIDE SEQUENCE [LARGE SCALE GENOMIC DNA]</scope>
</reference>
<proteinExistence type="predicted"/>
<dbReference type="Pfam" id="PF00535">
    <property type="entry name" value="Glycos_transf_2"/>
    <property type="match status" value="1"/>
</dbReference>
<dbReference type="PANTHER" id="PTHR43179:SF7">
    <property type="entry name" value="RHAMNOSYLTRANSFERASE WBBL"/>
    <property type="match status" value="1"/>
</dbReference>
<evidence type="ECO:0000313" key="2">
    <source>
        <dbReference type="EMBL" id="KKU56797.1"/>
    </source>
</evidence>
<gene>
    <name evidence="2" type="ORF">UX78_C0003G0073</name>
</gene>
<dbReference type="SUPFAM" id="SSF53448">
    <property type="entry name" value="Nucleotide-diphospho-sugar transferases"/>
    <property type="match status" value="1"/>
</dbReference>
<dbReference type="Proteomes" id="UP000034607">
    <property type="component" value="Unassembled WGS sequence"/>
</dbReference>